<feature type="compositionally biased region" description="Low complexity" evidence="1">
    <location>
        <begin position="282"/>
        <end position="302"/>
    </location>
</feature>
<dbReference type="InterPro" id="IPR038332">
    <property type="entry name" value="PPE_sf"/>
</dbReference>
<dbReference type="SUPFAM" id="SSF140459">
    <property type="entry name" value="PE/PPE dimer-like"/>
    <property type="match status" value="1"/>
</dbReference>
<keyword evidence="3" id="KW-1185">Reference proteome</keyword>
<evidence type="ECO:0000313" key="2">
    <source>
        <dbReference type="EMBL" id="SEP47911.1"/>
    </source>
</evidence>
<dbReference type="STRING" id="394193.SAMN04489732_111245"/>
<organism evidence="2 3">
    <name type="scientific">Amycolatopsis saalfeldensis</name>
    <dbReference type="NCBI Taxonomy" id="394193"/>
    <lineage>
        <taxon>Bacteria</taxon>
        <taxon>Bacillati</taxon>
        <taxon>Actinomycetota</taxon>
        <taxon>Actinomycetes</taxon>
        <taxon>Pseudonocardiales</taxon>
        <taxon>Pseudonocardiaceae</taxon>
        <taxon>Amycolatopsis</taxon>
    </lineage>
</organism>
<evidence type="ECO:0008006" key="4">
    <source>
        <dbReference type="Google" id="ProtNLM"/>
    </source>
</evidence>
<proteinExistence type="predicted"/>
<sequence length="406" mass="41332">MGFGPTEAFVAYLKQMQAEGKIIPPGELVRRVKAGPGPASLGNAQSASAKQASAQMGIEADTLAAVGRLESAWSGQSGDTARGSLRPLADVAITASIALHDSQNALTDQAHAFASTRDSLHDVSDEAPSKSFLDIVTPWDTDNEDQINRRNAAIQQNNAAYQAFTGTSDDHARKMPIDYGQVPDSAEGAYALQPAPDQTHVESKDHRQKIVTPNHAGGPGQVVDQPGSTAVPPPAGHYANPEAQQPSFHVPATAHGDDGTGTSGYVPPVTGADDPWGFTAGSSNSPSFPAHSSTGDDLTDSLGTGGSARGASNGSSASPRGGGTGEPGKATGTGRLGGTAESGVRRGTSPGATGARGTNGIPLTSSAGKGDKEKDQEHKTPAYLQEADPNALFGYDGKATPPVIGK</sequence>
<feature type="region of interest" description="Disordered" evidence="1">
    <location>
        <begin position="32"/>
        <end position="53"/>
    </location>
</feature>
<dbReference type="Proteomes" id="UP000198582">
    <property type="component" value="Unassembled WGS sequence"/>
</dbReference>
<accession>A0A1H8Y7D6</accession>
<evidence type="ECO:0000313" key="3">
    <source>
        <dbReference type="Proteomes" id="UP000198582"/>
    </source>
</evidence>
<dbReference type="OrthoDB" id="3701353at2"/>
<dbReference type="RefSeq" id="WP_091620461.1">
    <property type="nucleotide sequence ID" value="NZ_FOEF01000011.1"/>
</dbReference>
<evidence type="ECO:0000256" key="1">
    <source>
        <dbReference type="SAM" id="MobiDB-lite"/>
    </source>
</evidence>
<dbReference type="EMBL" id="FOEF01000011">
    <property type="protein sequence ID" value="SEP47911.1"/>
    <property type="molecule type" value="Genomic_DNA"/>
</dbReference>
<protein>
    <recommendedName>
        <fullName evidence="4">PPE family protein</fullName>
    </recommendedName>
</protein>
<feature type="region of interest" description="Disordered" evidence="1">
    <location>
        <begin position="196"/>
        <end position="406"/>
    </location>
</feature>
<feature type="compositionally biased region" description="Low complexity" evidence="1">
    <location>
        <begin position="309"/>
        <end position="319"/>
    </location>
</feature>
<feature type="compositionally biased region" description="Basic and acidic residues" evidence="1">
    <location>
        <begin position="369"/>
        <end position="380"/>
    </location>
</feature>
<reference evidence="2 3" key="1">
    <citation type="submission" date="2016-10" db="EMBL/GenBank/DDBJ databases">
        <authorList>
            <person name="de Groot N.N."/>
        </authorList>
    </citation>
    <scope>NUCLEOTIDE SEQUENCE [LARGE SCALE GENOMIC DNA]</scope>
    <source>
        <strain evidence="2 3">DSM 44993</strain>
    </source>
</reference>
<name>A0A1H8Y7D6_9PSEU</name>
<dbReference type="AlphaFoldDB" id="A0A1H8Y7D6"/>
<dbReference type="Gene3D" id="1.20.1260.20">
    <property type="entry name" value="PPE superfamily"/>
    <property type="match status" value="1"/>
</dbReference>
<feature type="compositionally biased region" description="Low complexity" evidence="1">
    <location>
        <begin position="44"/>
        <end position="53"/>
    </location>
</feature>
<gene>
    <name evidence="2" type="ORF">SAMN04489732_111245</name>
</gene>